<reference evidence="1 2" key="1">
    <citation type="submission" date="2016-02" db="EMBL/GenBank/DDBJ databases">
        <title>Genome analysis of coral dinoflagellate symbionts highlights evolutionary adaptations to a symbiotic lifestyle.</title>
        <authorList>
            <person name="Aranda M."/>
            <person name="Li Y."/>
            <person name="Liew Y.J."/>
            <person name="Baumgarten S."/>
            <person name="Simakov O."/>
            <person name="Wilson M."/>
            <person name="Piel J."/>
            <person name="Ashoor H."/>
            <person name="Bougouffa S."/>
            <person name="Bajic V.B."/>
            <person name="Ryu T."/>
            <person name="Ravasi T."/>
            <person name="Bayer T."/>
            <person name="Micklem G."/>
            <person name="Kim H."/>
            <person name="Bhak J."/>
            <person name="Lajeunesse T.C."/>
            <person name="Voolstra C.R."/>
        </authorList>
    </citation>
    <scope>NUCLEOTIDE SEQUENCE [LARGE SCALE GENOMIC DNA]</scope>
    <source>
        <strain evidence="1 2">CCMP2467</strain>
    </source>
</reference>
<gene>
    <name evidence="1" type="ORF">AK812_SmicGene17882</name>
</gene>
<sequence>MELACRNVTEEPSEANLVKLLDLWSAGWKHRGRTRAVGPGAYERYATLGLFGHGGVVGVSNATGLREACSAVNRFLKSRFPDGTWTSIAVLFNPRMGLHRDIQNMPGHSNHALALGDYTGGRVWIEDDEGDSTAWLADKKGGRELRGRWLDMHDKPVSFDARRYHMVEPHEGSMWALAAYVPQAYARATEQHRQALREAGFPLLAVYYLQ</sequence>
<organism evidence="1 2">
    <name type="scientific">Symbiodinium microadriaticum</name>
    <name type="common">Dinoflagellate</name>
    <name type="synonym">Zooxanthella microadriatica</name>
    <dbReference type="NCBI Taxonomy" id="2951"/>
    <lineage>
        <taxon>Eukaryota</taxon>
        <taxon>Sar</taxon>
        <taxon>Alveolata</taxon>
        <taxon>Dinophyceae</taxon>
        <taxon>Suessiales</taxon>
        <taxon>Symbiodiniaceae</taxon>
        <taxon>Symbiodinium</taxon>
    </lineage>
</organism>
<evidence type="ECO:0000313" key="1">
    <source>
        <dbReference type="EMBL" id="OLP99519.1"/>
    </source>
</evidence>
<dbReference type="EMBL" id="LSRX01000358">
    <property type="protein sequence ID" value="OLP99519.1"/>
    <property type="molecule type" value="Genomic_DNA"/>
</dbReference>
<protein>
    <submittedName>
        <fullName evidence="1">Uncharacterized protein</fullName>
    </submittedName>
</protein>
<evidence type="ECO:0000313" key="2">
    <source>
        <dbReference type="Proteomes" id="UP000186817"/>
    </source>
</evidence>
<dbReference type="OrthoDB" id="414446at2759"/>
<accession>A0A1Q9DWH2</accession>
<name>A0A1Q9DWH2_SYMMI</name>
<feature type="non-terminal residue" evidence="1">
    <location>
        <position position="210"/>
    </location>
</feature>
<proteinExistence type="predicted"/>
<dbReference type="AlphaFoldDB" id="A0A1Q9DWH2"/>
<comment type="caution">
    <text evidence="1">The sequence shown here is derived from an EMBL/GenBank/DDBJ whole genome shotgun (WGS) entry which is preliminary data.</text>
</comment>
<keyword evidence="2" id="KW-1185">Reference proteome</keyword>
<dbReference type="Proteomes" id="UP000186817">
    <property type="component" value="Unassembled WGS sequence"/>
</dbReference>